<evidence type="ECO:0000313" key="7">
    <source>
        <dbReference type="Proteomes" id="UP000789595"/>
    </source>
</evidence>
<dbReference type="Proteomes" id="UP000789595">
    <property type="component" value="Unassembled WGS sequence"/>
</dbReference>
<evidence type="ECO:0000256" key="1">
    <source>
        <dbReference type="ARBA" id="ARBA00022723"/>
    </source>
</evidence>
<evidence type="ECO:0000256" key="3">
    <source>
        <dbReference type="ARBA" id="ARBA00022833"/>
    </source>
</evidence>
<dbReference type="InterPro" id="IPR002893">
    <property type="entry name" value="Znf_MYND"/>
</dbReference>
<evidence type="ECO:0000256" key="4">
    <source>
        <dbReference type="PROSITE-ProRule" id="PRU00134"/>
    </source>
</evidence>
<proteinExistence type="predicted"/>
<reference evidence="6" key="1">
    <citation type="submission" date="2021-11" db="EMBL/GenBank/DDBJ databases">
        <authorList>
            <consortium name="Genoscope - CEA"/>
            <person name="William W."/>
        </authorList>
    </citation>
    <scope>NUCLEOTIDE SEQUENCE</scope>
</reference>
<dbReference type="SUPFAM" id="SSF144232">
    <property type="entry name" value="HIT/MYND zinc finger-like"/>
    <property type="match status" value="1"/>
</dbReference>
<evidence type="ECO:0000256" key="2">
    <source>
        <dbReference type="ARBA" id="ARBA00022771"/>
    </source>
</evidence>
<dbReference type="PROSITE" id="PS01360">
    <property type="entry name" value="ZF_MYND_1"/>
    <property type="match status" value="1"/>
</dbReference>
<name>A0A8J2SBY3_9STRA</name>
<evidence type="ECO:0000313" key="6">
    <source>
        <dbReference type="EMBL" id="CAH0365629.1"/>
    </source>
</evidence>
<keyword evidence="2 4" id="KW-0863">Zinc-finger</keyword>
<sequence>MESSAAEPSAASELSSNVVFDSEAMRQHGDGSAVVSNSIDTVDGEPIDWSKHTYGGRGTLHDGERVLYDPRGRAEACTFATMQRRAEEQRLWAPGGDAARGLLEQLRVEPQAAALATVLPLGNSDRRTRNRVVTAYLDTSYTLVCFSANPSQERNDLSIICLARGATVDLKHTHMACLSPGEYAFALHDDVQKAMMIRWPELRSHPDPQLRAYAAASRKQRTCAACGQVWHQTMRRCAACNEVAYCSPVCQRHHWSRHKAACKRARERERLKYDPTVIG</sequence>
<dbReference type="GO" id="GO:0008270">
    <property type="term" value="F:zinc ion binding"/>
    <property type="evidence" value="ECO:0007669"/>
    <property type="project" value="UniProtKB-KW"/>
</dbReference>
<dbReference type="PROSITE" id="PS50865">
    <property type="entry name" value="ZF_MYND_2"/>
    <property type="match status" value="1"/>
</dbReference>
<dbReference type="Pfam" id="PF01753">
    <property type="entry name" value="zf-MYND"/>
    <property type="match status" value="1"/>
</dbReference>
<comment type="caution">
    <text evidence="6">The sequence shown here is derived from an EMBL/GenBank/DDBJ whole genome shotgun (WGS) entry which is preliminary data.</text>
</comment>
<keyword evidence="3" id="KW-0862">Zinc</keyword>
<feature type="domain" description="MYND-type" evidence="5">
    <location>
        <begin position="223"/>
        <end position="262"/>
    </location>
</feature>
<accession>A0A8J2SBY3</accession>
<evidence type="ECO:0000259" key="5">
    <source>
        <dbReference type="PROSITE" id="PS50865"/>
    </source>
</evidence>
<gene>
    <name evidence="6" type="ORF">PECAL_1P20770</name>
</gene>
<dbReference type="Gene3D" id="6.10.140.2220">
    <property type="match status" value="1"/>
</dbReference>
<protein>
    <recommendedName>
        <fullName evidence="5">MYND-type domain-containing protein</fullName>
    </recommendedName>
</protein>
<keyword evidence="1" id="KW-0479">Metal-binding</keyword>
<keyword evidence="7" id="KW-1185">Reference proteome</keyword>
<dbReference type="EMBL" id="CAKKNE010000001">
    <property type="protein sequence ID" value="CAH0365629.1"/>
    <property type="molecule type" value="Genomic_DNA"/>
</dbReference>
<organism evidence="6 7">
    <name type="scientific">Pelagomonas calceolata</name>
    <dbReference type="NCBI Taxonomy" id="35677"/>
    <lineage>
        <taxon>Eukaryota</taxon>
        <taxon>Sar</taxon>
        <taxon>Stramenopiles</taxon>
        <taxon>Ochrophyta</taxon>
        <taxon>Pelagophyceae</taxon>
        <taxon>Pelagomonadales</taxon>
        <taxon>Pelagomonadaceae</taxon>
        <taxon>Pelagomonas</taxon>
    </lineage>
</organism>
<dbReference type="AlphaFoldDB" id="A0A8J2SBY3"/>